<dbReference type="AlphaFoldDB" id="D8M161"/>
<keyword evidence="1" id="KW-0472">Membrane</keyword>
<evidence type="ECO:0000313" key="2">
    <source>
        <dbReference type="EMBL" id="CBK21800.2"/>
    </source>
</evidence>
<dbReference type="InParanoid" id="D8M161"/>
<keyword evidence="3" id="KW-1185">Reference proteome</keyword>
<dbReference type="SUPFAM" id="SSF103473">
    <property type="entry name" value="MFS general substrate transporter"/>
    <property type="match status" value="1"/>
</dbReference>
<feature type="transmembrane region" description="Helical" evidence="1">
    <location>
        <begin position="7"/>
        <end position="31"/>
    </location>
</feature>
<dbReference type="EMBL" id="FN668644">
    <property type="protein sequence ID" value="CBK21800.2"/>
    <property type="molecule type" value="Genomic_DNA"/>
</dbReference>
<name>D8M161_BLAHO</name>
<evidence type="ECO:0000256" key="1">
    <source>
        <dbReference type="SAM" id="Phobius"/>
    </source>
</evidence>
<dbReference type="RefSeq" id="XP_012895848.1">
    <property type="nucleotide sequence ID" value="XM_013040394.1"/>
</dbReference>
<dbReference type="Proteomes" id="UP000008312">
    <property type="component" value="Unassembled WGS sequence"/>
</dbReference>
<gene>
    <name evidence="2" type="ORF">GSBLH_T00001911001</name>
</gene>
<keyword evidence="1" id="KW-1133">Transmembrane helix</keyword>
<proteinExistence type="predicted"/>
<sequence length="66" mass="7260">MLSRKELNILLVDITVLLDILGYSIVLPIMASLSESLGGTVDHTTYLFSCYAVTQLVSRLSCFSSF</sequence>
<keyword evidence="1" id="KW-0812">Transmembrane</keyword>
<evidence type="ECO:0000313" key="3">
    <source>
        <dbReference type="Proteomes" id="UP000008312"/>
    </source>
</evidence>
<dbReference type="GeneID" id="24919132"/>
<protein>
    <recommendedName>
        <fullName evidence="4">Major facilitator superfamily (MFS) profile domain-containing protein</fullName>
    </recommendedName>
</protein>
<organism evidence="2">
    <name type="scientific">Blastocystis hominis</name>
    <dbReference type="NCBI Taxonomy" id="12968"/>
    <lineage>
        <taxon>Eukaryota</taxon>
        <taxon>Sar</taxon>
        <taxon>Stramenopiles</taxon>
        <taxon>Bigyra</taxon>
        <taxon>Opalozoa</taxon>
        <taxon>Opalinata</taxon>
        <taxon>Blastocystidae</taxon>
        <taxon>Blastocystis</taxon>
    </lineage>
</organism>
<accession>D8M161</accession>
<evidence type="ECO:0008006" key="4">
    <source>
        <dbReference type="Google" id="ProtNLM"/>
    </source>
</evidence>
<reference evidence="2" key="1">
    <citation type="submission" date="2010-02" db="EMBL/GenBank/DDBJ databases">
        <title>Sequencing and annotation of the Blastocystis hominis genome.</title>
        <authorList>
            <person name="Wincker P."/>
        </authorList>
    </citation>
    <scope>NUCLEOTIDE SEQUENCE</scope>
    <source>
        <strain evidence="2">Singapore isolate B</strain>
    </source>
</reference>
<dbReference type="InterPro" id="IPR036259">
    <property type="entry name" value="MFS_trans_sf"/>
</dbReference>